<accession>A0ABD2PL49</accession>
<dbReference type="EMBL" id="JBJKFK010007514">
    <property type="protein sequence ID" value="KAL3307377.1"/>
    <property type="molecule type" value="Genomic_DNA"/>
</dbReference>
<feature type="transmembrane region" description="Helical" evidence="1">
    <location>
        <begin position="20"/>
        <end position="39"/>
    </location>
</feature>
<proteinExistence type="predicted"/>
<organism evidence="2 3">
    <name type="scientific">Cichlidogyrus casuarinus</name>
    <dbReference type="NCBI Taxonomy" id="1844966"/>
    <lineage>
        <taxon>Eukaryota</taxon>
        <taxon>Metazoa</taxon>
        <taxon>Spiralia</taxon>
        <taxon>Lophotrochozoa</taxon>
        <taxon>Platyhelminthes</taxon>
        <taxon>Monogenea</taxon>
        <taxon>Monopisthocotylea</taxon>
        <taxon>Dactylogyridea</taxon>
        <taxon>Ancyrocephalidae</taxon>
        <taxon>Cichlidogyrus</taxon>
    </lineage>
</organism>
<gene>
    <name evidence="2" type="ORF">Ciccas_014111</name>
</gene>
<evidence type="ECO:0000256" key="1">
    <source>
        <dbReference type="SAM" id="Phobius"/>
    </source>
</evidence>
<name>A0ABD2PL49_9PLAT</name>
<keyword evidence="1" id="KW-0472">Membrane</keyword>
<dbReference type="AlphaFoldDB" id="A0ABD2PL49"/>
<reference evidence="2 3" key="1">
    <citation type="submission" date="2024-11" db="EMBL/GenBank/DDBJ databases">
        <title>Adaptive evolution of stress response genes in parasites aligns with host niche diversity.</title>
        <authorList>
            <person name="Hahn C."/>
            <person name="Resl P."/>
        </authorList>
    </citation>
    <scope>NUCLEOTIDE SEQUENCE [LARGE SCALE GENOMIC DNA]</scope>
    <source>
        <strain evidence="2">EGGRZ-B1_66</strain>
        <tissue evidence="2">Body</tissue>
    </source>
</reference>
<keyword evidence="1" id="KW-0812">Transmembrane</keyword>
<comment type="caution">
    <text evidence="2">The sequence shown here is derived from an EMBL/GenBank/DDBJ whole genome shotgun (WGS) entry which is preliminary data.</text>
</comment>
<evidence type="ECO:0000313" key="2">
    <source>
        <dbReference type="EMBL" id="KAL3307377.1"/>
    </source>
</evidence>
<sequence>MRKAMLLTELDYCSQTGFGAGWVFNAILMLGSQIILGRFGCYDEFLIERLCLLQTNMEPLLSALGNGHFRETSNELV</sequence>
<evidence type="ECO:0000313" key="3">
    <source>
        <dbReference type="Proteomes" id="UP001626550"/>
    </source>
</evidence>
<keyword evidence="1" id="KW-1133">Transmembrane helix</keyword>
<keyword evidence="3" id="KW-1185">Reference proteome</keyword>
<protein>
    <submittedName>
        <fullName evidence="2">Uncharacterized protein</fullName>
    </submittedName>
</protein>
<dbReference type="Proteomes" id="UP001626550">
    <property type="component" value="Unassembled WGS sequence"/>
</dbReference>